<dbReference type="CDD" id="cd05403">
    <property type="entry name" value="NT_KNTase_like"/>
    <property type="match status" value="1"/>
</dbReference>
<keyword evidence="3" id="KW-1185">Reference proteome</keyword>
<comment type="caution">
    <text evidence="2">The sequence shown here is derived from an EMBL/GenBank/DDBJ whole genome shotgun (WGS) entry which is preliminary data.</text>
</comment>
<proteinExistence type="predicted"/>
<sequence length="268" mass="30701">MESLEAGYGLDQQGFIISDVSLDKIKPAYMVCVQESVEKLSQSFPEQLHSVYVYGSVGRGDAVAIKSDLDLLAIFNDPLSSDRSAELKKLALELSQKYRSLVRDIGVANTYYDYVTDPKNYDEQAFLKEICVCVHGEDLGERFGPYKLTPQIAISFNGDICDVFTRVITRLKAASNDEWKAIVQGFCRKLIRTYYSMVMARSQIWSTRLHEQCEVFISHFPDKEPIVQTLVKWLENPPTERNYVIRYFEKEGQWACENFVTEANVLKL</sequence>
<dbReference type="EMBL" id="JAUSTY010000016">
    <property type="protein sequence ID" value="MDQ0167501.1"/>
    <property type="molecule type" value="Genomic_DNA"/>
</dbReference>
<reference evidence="2 3" key="1">
    <citation type="submission" date="2023-07" db="EMBL/GenBank/DDBJ databases">
        <title>Genomic Encyclopedia of Type Strains, Phase IV (KMG-IV): sequencing the most valuable type-strain genomes for metagenomic binning, comparative biology and taxonomic classification.</title>
        <authorList>
            <person name="Goeker M."/>
        </authorList>
    </citation>
    <scope>NUCLEOTIDE SEQUENCE [LARGE SCALE GENOMIC DNA]</scope>
    <source>
        <strain evidence="2 3">DSM 12751</strain>
    </source>
</reference>
<evidence type="ECO:0000259" key="1">
    <source>
        <dbReference type="Pfam" id="PF01909"/>
    </source>
</evidence>
<dbReference type="RefSeq" id="WP_307396457.1">
    <property type="nucleotide sequence ID" value="NZ_BAAADK010000001.1"/>
</dbReference>
<dbReference type="Pfam" id="PF01909">
    <property type="entry name" value="NTP_transf_2"/>
    <property type="match status" value="1"/>
</dbReference>
<gene>
    <name evidence="2" type="ORF">J2S11_003426</name>
</gene>
<feature type="domain" description="Polymerase nucleotidyl transferase" evidence="1">
    <location>
        <begin position="37"/>
        <end position="100"/>
    </location>
</feature>
<protein>
    <submittedName>
        <fullName evidence="2">Nucleotidyltransferase</fullName>
    </submittedName>
</protein>
<dbReference type="Gene3D" id="3.30.460.10">
    <property type="entry name" value="Beta Polymerase, domain 2"/>
    <property type="match status" value="1"/>
</dbReference>
<evidence type="ECO:0000313" key="2">
    <source>
        <dbReference type="EMBL" id="MDQ0167501.1"/>
    </source>
</evidence>
<dbReference type="InterPro" id="IPR002934">
    <property type="entry name" value="Polymerase_NTP_transf_dom"/>
</dbReference>
<accession>A0ABT9W2N6</accession>
<dbReference type="SUPFAM" id="SSF81301">
    <property type="entry name" value="Nucleotidyltransferase"/>
    <property type="match status" value="1"/>
</dbReference>
<name>A0ABT9W2N6_9BACI</name>
<dbReference type="InterPro" id="IPR043519">
    <property type="entry name" value="NT_sf"/>
</dbReference>
<evidence type="ECO:0000313" key="3">
    <source>
        <dbReference type="Proteomes" id="UP001235840"/>
    </source>
</evidence>
<organism evidence="2 3">
    <name type="scientific">Caldalkalibacillus horti</name>
    <dbReference type="NCBI Taxonomy" id="77523"/>
    <lineage>
        <taxon>Bacteria</taxon>
        <taxon>Bacillati</taxon>
        <taxon>Bacillota</taxon>
        <taxon>Bacilli</taxon>
        <taxon>Bacillales</taxon>
        <taxon>Bacillaceae</taxon>
        <taxon>Caldalkalibacillus</taxon>
    </lineage>
</organism>
<dbReference type="Proteomes" id="UP001235840">
    <property type="component" value="Unassembled WGS sequence"/>
</dbReference>